<dbReference type="EMBL" id="JAPKHW010000004">
    <property type="protein sequence ID" value="MCX4145029.1"/>
    <property type="molecule type" value="Genomic_DNA"/>
</dbReference>
<dbReference type="InterPro" id="IPR036388">
    <property type="entry name" value="WH-like_DNA-bd_sf"/>
</dbReference>
<dbReference type="RefSeq" id="WP_266257046.1">
    <property type="nucleotide sequence ID" value="NZ_JAMXWF010000004.1"/>
</dbReference>
<dbReference type="AlphaFoldDB" id="A0AAP5B8F5"/>
<proteinExistence type="inferred from homology"/>
<feature type="region of interest" description="Disordered" evidence="5">
    <location>
        <begin position="311"/>
        <end position="343"/>
    </location>
</feature>
<dbReference type="Gene3D" id="1.10.10.10">
    <property type="entry name" value="Winged helix-like DNA-binding domain superfamily/Winged helix DNA-binding domain"/>
    <property type="match status" value="1"/>
</dbReference>
<gene>
    <name evidence="8" type="ORF">NIE36_06470</name>
    <name evidence="7" type="ORF">OSB80_06480</name>
</gene>
<sequence length="359" mass="39748">MDRLQAMLVFTRVVEAGSFARAADTLDLARASVTVIVKNLESHLNVRLLHRSTRRLGLTPEGAEFYERSVKILADMKELEDSVSMAGKTPRGRLRIDTPGAVGKILIIPALDDFRRRYPDIHLTIGFGDKPVNIIQEAVDCGIKLGALTDSNLVAKRIGTLQLVTVAAPRYLEQCGVPRSFDELQTHFGVRYPCPWVVRASDLQFQVIGKTVDVSLRSSVAVNDIEAYLACALKGLGIIQIPRFMSLPYLRSGELRELLPAYKPKSIAVSVVYPQNRHLSRTMRAFVDWISELFQRSPLLVDGPRQQTAPCEVMPSNHSTQESQLHKAPKARKNSAGSTPFRVVDTCGEETSLQPYGAA</sequence>
<dbReference type="EMBL" id="JAMXWF010000004">
    <property type="protein sequence ID" value="MDQ6406861.1"/>
    <property type="molecule type" value="Genomic_DNA"/>
</dbReference>
<dbReference type="PROSITE" id="PS50931">
    <property type="entry name" value="HTH_LYSR"/>
    <property type="match status" value="1"/>
</dbReference>
<protein>
    <submittedName>
        <fullName evidence="8">LysR family transcriptional regulator</fullName>
    </submittedName>
</protein>
<evidence type="ECO:0000256" key="1">
    <source>
        <dbReference type="ARBA" id="ARBA00009437"/>
    </source>
</evidence>
<dbReference type="Proteomes" id="UP001242288">
    <property type="component" value="Unassembled WGS sequence"/>
</dbReference>
<dbReference type="Gene3D" id="3.40.190.290">
    <property type="match status" value="1"/>
</dbReference>
<dbReference type="InterPro" id="IPR058163">
    <property type="entry name" value="LysR-type_TF_proteobact-type"/>
</dbReference>
<evidence type="ECO:0000313" key="8">
    <source>
        <dbReference type="EMBL" id="MDQ6406861.1"/>
    </source>
</evidence>
<keyword evidence="3" id="KW-0238">DNA-binding</keyword>
<feature type="domain" description="HTH lysR-type" evidence="6">
    <location>
        <begin position="1"/>
        <end position="59"/>
    </location>
</feature>
<dbReference type="InterPro" id="IPR005119">
    <property type="entry name" value="LysR_subst-bd"/>
</dbReference>
<dbReference type="InterPro" id="IPR036390">
    <property type="entry name" value="WH_DNA-bd_sf"/>
</dbReference>
<dbReference type="CDD" id="cd08472">
    <property type="entry name" value="PBP2_CrgA_like_3"/>
    <property type="match status" value="1"/>
</dbReference>
<organism evidence="8 10">
    <name type="scientific">Paraburkholderia madseniana</name>
    <dbReference type="NCBI Taxonomy" id="2599607"/>
    <lineage>
        <taxon>Bacteria</taxon>
        <taxon>Pseudomonadati</taxon>
        <taxon>Pseudomonadota</taxon>
        <taxon>Betaproteobacteria</taxon>
        <taxon>Burkholderiales</taxon>
        <taxon>Burkholderiaceae</taxon>
        <taxon>Paraburkholderia</taxon>
    </lineage>
</organism>
<accession>A0AAP5B8F5</accession>
<evidence type="ECO:0000313" key="10">
    <source>
        <dbReference type="Proteomes" id="UP001242288"/>
    </source>
</evidence>
<dbReference type="GO" id="GO:0003700">
    <property type="term" value="F:DNA-binding transcription factor activity"/>
    <property type="evidence" value="ECO:0007669"/>
    <property type="project" value="InterPro"/>
</dbReference>
<evidence type="ECO:0000256" key="3">
    <source>
        <dbReference type="ARBA" id="ARBA00023125"/>
    </source>
</evidence>
<evidence type="ECO:0000313" key="9">
    <source>
        <dbReference type="Proteomes" id="UP001209412"/>
    </source>
</evidence>
<evidence type="ECO:0000259" key="6">
    <source>
        <dbReference type="PROSITE" id="PS50931"/>
    </source>
</evidence>
<dbReference type="PANTHER" id="PTHR30537:SF72">
    <property type="entry name" value="LYSR FAMILY TRANSCRIPTIONAL REGULATOR"/>
    <property type="match status" value="1"/>
</dbReference>
<dbReference type="FunFam" id="1.10.10.10:FF:000001">
    <property type="entry name" value="LysR family transcriptional regulator"/>
    <property type="match status" value="1"/>
</dbReference>
<dbReference type="InterPro" id="IPR000847">
    <property type="entry name" value="LysR_HTH_N"/>
</dbReference>
<keyword evidence="4" id="KW-0804">Transcription</keyword>
<evidence type="ECO:0000313" key="7">
    <source>
        <dbReference type="EMBL" id="MCX4145029.1"/>
    </source>
</evidence>
<dbReference type="GO" id="GO:0006351">
    <property type="term" value="P:DNA-templated transcription"/>
    <property type="evidence" value="ECO:0007669"/>
    <property type="project" value="TreeGrafter"/>
</dbReference>
<dbReference type="Pfam" id="PF00126">
    <property type="entry name" value="HTH_1"/>
    <property type="match status" value="1"/>
</dbReference>
<dbReference type="Pfam" id="PF03466">
    <property type="entry name" value="LysR_substrate"/>
    <property type="match status" value="1"/>
</dbReference>
<dbReference type="Proteomes" id="UP001209412">
    <property type="component" value="Unassembled WGS sequence"/>
</dbReference>
<keyword evidence="9" id="KW-1185">Reference proteome</keyword>
<evidence type="ECO:0000256" key="5">
    <source>
        <dbReference type="SAM" id="MobiDB-lite"/>
    </source>
</evidence>
<dbReference type="SUPFAM" id="SSF53850">
    <property type="entry name" value="Periplasmic binding protein-like II"/>
    <property type="match status" value="1"/>
</dbReference>
<reference evidence="8" key="1">
    <citation type="submission" date="2022-06" db="EMBL/GenBank/DDBJ databases">
        <title>PHB producers.</title>
        <authorList>
            <person name="Besaury L."/>
        </authorList>
    </citation>
    <scope>NUCLEOTIDE SEQUENCE</scope>
    <source>
        <strain evidence="8 9">SEWS6</strain>
    </source>
</reference>
<dbReference type="GO" id="GO:0043565">
    <property type="term" value="F:sequence-specific DNA binding"/>
    <property type="evidence" value="ECO:0007669"/>
    <property type="project" value="TreeGrafter"/>
</dbReference>
<dbReference type="SUPFAM" id="SSF46785">
    <property type="entry name" value="Winged helix' DNA-binding domain"/>
    <property type="match status" value="1"/>
</dbReference>
<dbReference type="PANTHER" id="PTHR30537">
    <property type="entry name" value="HTH-TYPE TRANSCRIPTIONAL REGULATOR"/>
    <property type="match status" value="1"/>
</dbReference>
<evidence type="ECO:0000256" key="2">
    <source>
        <dbReference type="ARBA" id="ARBA00023015"/>
    </source>
</evidence>
<comment type="similarity">
    <text evidence="1">Belongs to the LysR transcriptional regulatory family.</text>
</comment>
<name>A0AAP5B8F5_9BURK</name>
<keyword evidence="2" id="KW-0805">Transcription regulation</keyword>
<evidence type="ECO:0000256" key="4">
    <source>
        <dbReference type="ARBA" id="ARBA00023163"/>
    </source>
</evidence>
<comment type="caution">
    <text evidence="8">The sequence shown here is derived from an EMBL/GenBank/DDBJ whole genome shotgun (WGS) entry which is preliminary data.</text>
</comment>